<dbReference type="EMBL" id="CAUYUJ010021180">
    <property type="protein sequence ID" value="CAK0903193.1"/>
    <property type="molecule type" value="Genomic_DNA"/>
</dbReference>
<evidence type="ECO:0000313" key="2">
    <source>
        <dbReference type="EMBL" id="CAK0903193.1"/>
    </source>
</evidence>
<organism evidence="2 3">
    <name type="scientific">Prorocentrum cordatum</name>
    <dbReference type="NCBI Taxonomy" id="2364126"/>
    <lineage>
        <taxon>Eukaryota</taxon>
        <taxon>Sar</taxon>
        <taxon>Alveolata</taxon>
        <taxon>Dinophyceae</taxon>
        <taxon>Prorocentrales</taxon>
        <taxon>Prorocentraceae</taxon>
        <taxon>Prorocentrum</taxon>
    </lineage>
</organism>
<evidence type="ECO:0000313" key="3">
    <source>
        <dbReference type="Proteomes" id="UP001189429"/>
    </source>
</evidence>
<name>A0ABN9XT85_9DINO</name>
<feature type="non-terminal residue" evidence="2">
    <location>
        <position position="1"/>
    </location>
</feature>
<accession>A0ABN9XT85</accession>
<gene>
    <name evidence="2" type="ORF">PCOR1329_LOCUS79565</name>
</gene>
<protein>
    <submittedName>
        <fullName evidence="2">Uncharacterized protein</fullName>
    </submittedName>
</protein>
<keyword evidence="3" id="KW-1185">Reference proteome</keyword>
<feature type="non-terminal residue" evidence="2">
    <location>
        <position position="104"/>
    </location>
</feature>
<feature type="compositionally biased region" description="Basic and acidic residues" evidence="1">
    <location>
        <begin position="93"/>
        <end position="104"/>
    </location>
</feature>
<evidence type="ECO:0000256" key="1">
    <source>
        <dbReference type="SAM" id="MobiDB-lite"/>
    </source>
</evidence>
<feature type="region of interest" description="Disordered" evidence="1">
    <location>
        <begin position="69"/>
        <end position="104"/>
    </location>
</feature>
<sequence>ATAPMQCDGSLWDDIRNNERDVKTKKAPQWIQDSIAYQQDPNMTDVLGQLYGRWAHAAERMLATITEAPMRPRARGGQPTQYVEVPYTRYVKGNKDGDTKADQR</sequence>
<dbReference type="Proteomes" id="UP001189429">
    <property type="component" value="Unassembled WGS sequence"/>
</dbReference>
<comment type="caution">
    <text evidence="2">The sequence shown here is derived from an EMBL/GenBank/DDBJ whole genome shotgun (WGS) entry which is preliminary data.</text>
</comment>
<proteinExistence type="predicted"/>
<reference evidence="2" key="1">
    <citation type="submission" date="2023-10" db="EMBL/GenBank/DDBJ databases">
        <authorList>
            <person name="Chen Y."/>
            <person name="Shah S."/>
            <person name="Dougan E. K."/>
            <person name="Thang M."/>
            <person name="Chan C."/>
        </authorList>
    </citation>
    <scope>NUCLEOTIDE SEQUENCE [LARGE SCALE GENOMIC DNA]</scope>
</reference>